<accession>A0A250IZC8</accession>
<feature type="domain" description="Immunity protein 52" evidence="1">
    <location>
        <begin position="34"/>
        <end position="243"/>
    </location>
</feature>
<evidence type="ECO:0000313" key="3">
    <source>
        <dbReference type="Proteomes" id="UP000217257"/>
    </source>
</evidence>
<dbReference type="Pfam" id="PF15579">
    <property type="entry name" value="Imm52"/>
    <property type="match status" value="1"/>
</dbReference>
<evidence type="ECO:0000259" key="1">
    <source>
        <dbReference type="Pfam" id="PF15579"/>
    </source>
</evidence>
<proteinExistence type="predicted"/>
<organism evidence="2 3">
    <name type="scientific">Cystobacter fuscus</name>
    <dbReference type="NCBI Taxonomy" id="43"/>
    <lineage>
        <taxon>Bacteria</taxon>
        <taxon>Pseudomonadati</taxon>
        <taxon>Myxococcota</taxon>
        <taxon>Myxococcia</taxon>
        <taxon>Myxococcales</taxon>
        <taxon>Cystobacterineae</taxon>
        <taxon>Archangiaceae</taxon>
        <taxon>Cystobacter</taxon>
    </lineage>
</organism>
<dbReference type="AlphaFoldDB" id="A0A250IZC8"/>
<protein>
    <recommendedName>
        <fullName evidence="1">Immunity protein 52 domain-containing protein</fullName>
    </recommendedName>
</protein>
<name>A0A250IZC8_9BACT</name>
<dbReference type="Proteomes" id="UP000217257">
    <property type="component" value="Chromosome"/>
</dbReference>
<dbReference type="InterPro" id="IPR028969">
    <property type="entry name" value="Imm52"/>
</dbReference>
<evidence type="ECO:0000313" key="2">
    <source>
        <dbReference type="EMBL" id="ATB37089.1"/>
    </source>
</evidence>
<reference evidence="2 3" key="1">
    <citation type="submission" date="2017-06" db="EMBL/GenBank/DDBJ databases">
        <title>Sequencing and comparative analysis of myxobacterial genomes.</title>
        <authorList>
            <person name="Rupp O."/>
            <person name="Goesmann A."/>
            <person name="Sogaard-Andersen L."/>
        </authorList>
    </citation>
    <scope>NUCLEOTIDE SEQUENCE [LARGE SCALE GENOMIC DNA]</scope>
    <source>
        <strain evidence="2 3">DSM 52655</strain>
    </source>
</reference>
<dbReference type="EMBL" id="CP022098">
    <property type="protein sequence ID" value="ATB37089.1"/>
    <property type="molecule type" value="Genomic_DNA"/>
</dbReference>
<dbReference type="RefSeq" id="WP_095985452.1">
    <property type="nucleotide sequence ID" value="NZ_CP022098.1"/>
</dbReference>
<gene>
    <name evidence="2" type="ORF">CYFUS_002510</name>
</gene>
<sequence length="248" mass="28335">MADDGINKAPVEPFSLNIYLPVEKQRKSFDEYWGRLVAFLEELRSHTPLLGEWYLQARDREKALRRNVFQAGPECLEELKRSKDFRTAAQNEVFGYTFGLWNGREEGDLGISLTAVLGWRNRDFLTLRLPYNHSPANQSLFHTDQLLTLVGASVRAWNPRWAAVVSDSYQRHHAAFKDRRGVGWLAYVDAHIEKRAIPEAASLKYIETGTVVVTTQEVFSSENRGHVERANRIEARLADLQLLPLLAG</sequence>
<dbReference type="KEGG" id="cfus:CYFUS_002510"/>